<dbReference type="GO" id="GO:0051536">
    <property type="term" value="F:iron-sulfur cluster binding"/>
    <property type="evidence" value="ECO:0007669"/>
    <property type="project" value="InterPro"/>
</dbReference>
<dbReference type="InterPro" id="IPR009051">
    <property type="entry name" value="Helical_ferredxn"/>
</dbReference>
<dbReference type="AlphaFoldDB" id="A0AAD9QZB0"/>
<dbReference type="Gene3D" id="1.10.1060.10">
    <property type="entry name" value="Alpha-helical ferredoxin"/>
    <property type="match status" value="1"/>
</dbReference>
<protein>
    <submittedName>
        <fullName evidence="2">Dihydropyrimidine dehydrogenase [NADP(+)]</fullName>
    </submittedName>
</protein>
<proteinExistence type="predicted"/>
<reference evidence="2" key="1">
    <citation type="journal article" date="2023" name="G3 (Bethesda)">
        <title>Whole genome assembly and annotation of the endangered Caribbean coral Acropora cervicornis.</title>
        <authorList>
            <person name="Selwyn J.D."/>
            <person name="Vollmer S.V."/>
        </authorList>
    </citation>
    <scope>NUCLEOTIDE SEQUENCE</scope>
    <source>
        <strain evidence="2">K2</strain>
    </source>
</reference>
<dbReference type="GO" id="GO:0002058">
    <property type="term" value="F:uracil binding"/>
    <property type="evidence" value="ECO:0007669"/>
    <property type="project" value="TreeGrafter"/>
</dbReference>
<comment type="caution">
    <text evidence="2">The sequence shown here is derived from an EMBL/GenBank/DDBJ whole genome shotgun (WGS) entry which is preliminary data.</text>
</comment>
<evidence type="ECO:0000256" key="1">
    <source>
        <dbReference type="ARBA" id="ARBA00023002"/>
    </source>
</evidence>
<evidence type="ECO:0000313" key="3">
    <source>
        <dbReference type="Proteomes" id="UP001249851"/>
    </source>
</evidence>
<keyword evidence="1" id="KW-0560">Oxidoreductase</keyword>
<evidence type="ECO:0000313" key="2">
    <source>
        <dbReference type="EMBL" id="KAK2569856.1"/>
    </source>
</evidence>
<dbReference type="GO" id="GO:0005829">
    <property type="term" value="C:cytosol"/>
    <property type="evidence" value="ECO:0007669"/>
    <property type="project" value="TreeGrafter"/>
</dbReference>
<dbReference type="GO" id="GO:0006212">
    <property type="term" value="P:uracil catabolic process"/>
    <property type="evidence" value="ECO:0007669"/>
    <property type="project" value="TreeGrafter"/>
</dbReference>
<keyword evidence="3" id="KW-1185">Reference proteome</keyword>
<dbReference type="GO" id="GO:0050661">
    <property type="term" value="F:NADP binding"/>
    <property type="evidence" value="ECO:0007669"/>
    <property type="project" value="TreeGrafter"/>
</dbReference>
<dbReference type="EMBL" id="JARQWQ010000009">
    <property type="protein sequence ID" value="KAK2569856.1"/>
    <property type="molecule type" value="Genomic_DNA"/>
</dbReference>
<dbReference type="Proteomes" id="UP001249851">
    <property type="component" value="Unassembled WGS sequence"/>
</dbReference>
<dbReference type="PANTHER" id="PTHR43073">
    <property type="entry name" value="DIHYDROPYRIMIDINE DEHYDROGENASE [NADP(+)]"/>
    <property type="match status" value="1"/>
</dbReference>
<reference evidence="2" key="2">
    <citation type="journal article" date="2023" name="Science">
        <title>Genomic signatures of disease resistance in endangered staghorn corals.</title>
        <authorList>
            <person name="Vollmer S.V."/>
            <person name="Selwyn J.D."/>
            <person name="Despard B.A."/>
            <person name="Roesel C.L."/>
        </authorList>
    </citation>
    <scope>NUCLEOTIDE SEQUENCE</scope>
    <source>
        <strain evidence="2">K2</strain>
    </source>
</reference>
<dbReference type="GO" id="GO:0017113">
    <property type="term" value="F:dihydropyrimidine dehydrogenase (NADP+) activity"/>
    <property type="evidence" value="ECO:0007669"/>
    <property type="project" value="TreeGrafter"/>
</dbReference>
<accession>A0AAD9QZB0</accession>
<gene>
    <name evidence="2" type="ORF">P5673_005709</name>
</gene>
<dbReference type="GO" id="GO:0006210">
    <property type="term" value="P:thymine catabolic process"/>
    <property type="evidence" value="ECO:0007669"/>
    <property type="project" value="TreeGrafter"/>
</dbReference>
<dbReference type="PANTHER" id="PTHR43073:SF2">
    <property type="entry name" value="DIHYDROPYRIMIDINE DEHYDROGENASE [NADP(+)]"/>
    <property type="match status" value="1"/>
</dbReference>
<sequence>MVELAGSKSQNQAPCKLGVNIKHQIKLNRGHERRNQEKGCCSCESLTNNFDDVKHSTLSERAALREASRTCWL</sequence>
<organism evidence="2 3">
    <name type="scientific">Acropora cervicornis</name>
    <name type="common">Staghorn coral</name>
    <dbReference type="NCBI Taxonomy" id="6130"/>
    <lineage>
        <taxon>Eukaryota</taxon>
        <taxon>Metazoa</taxon>
        <taxon>Cnidaria</taxon>
        <taxon>Anthozoa</taxon>
        <taxon>Hexacorallia</taxon>
        <taxon>Scleractinia</taxon>
        <taxon>Astrocoeniina</taxon>
        <taxon>Acroporidae</taxon>
        <taxon>Acropora</taxon>
    </lineage>
</organism>
<name>A0AAD9QZB0_ACRCE</name>